<dbReference type="PANTHER" id="PTHR43833">
    <property type="entry name" value="POTASSIUM CHANNEL PROTEIN 2-RELATED-RELATED"/>
    <property type="match status" value="1"/>
</dbReference>
<protein>
    <submittedName>
        <fullName evidence="3">TrkA family potassium uptake protein</fullName>
    </submittedName>
</protein>
<dbReference type="SUPFAM" id="SSF116726">
    <property type="entry name" value="TrkA C-terminal domain-like"/>
    <property type="match status" value="1"/>
</dbReference>
<reference evidence="3" key="1">
    <citation type="submission" date="2020-07" db="EMBL/GenBank/DDBJ databases">
        <title>Huge and variable diversity of episymbiotic CPR bacteria and DPANN archaea in groundwater ecosystems.</title>
        <authorList>
            <person name="He C.Y."/>
            <person name="Keren R."/>
            <person name="Whittaker M."/>
            <person name="Farag I.F."/>
            <person name="Doudna J."/>
            <person name="Cate J.H.D."/>
            <person name="Banfield J.F."/>
        </authorList>
    </citation>
    <scope>NUCLEOTIDE SEQUENCE</scope>
    <source>
        <strain evidence="3">NC_groundwater_672_Ag_B-0.1um_62_36</strain>
    </source>
</reference>
<accession>A0A932CL93</accession>
<dbReference type="GO" id="GO:0006813">
    <property type="term" value="P:potassium ion transport"/>
    <property type="evidence" value="ECO:0007669"/>
    <property type="project" value="InterPro"/>
</dbReference>
<dbReference type="Gene3D" id="3.30.70.1450">
    <property type="entry name" value="Regulator of K+ conductance, C-terminal domain"/>
    <property type="match status" value="1"/>
</dbReference>
<dbReference type="AlphaFoldDB" id="A0A932CL93"/>
<dbReference type="PROSITE" id="PS51202">
    <property type="entry name" value="RCK_C"/>
    <property type="match status" value="1"/>
</dbReference>
<evidence type="ECO:0000259" key="1">
    <source>
        <dbReference type="PROSITE" id="PS51201"/>
    </source>
</evidence>
<dbReference type="InterPro" id="IPR050721">
    <property type="entry name" value="Trk_Ktr_HKT_K-transport"/>
</dbReference>
<feature type="domain" description="RCK C-terminal" evidence="2">
    <location>
        <begin position="126"/>
        <end position="215"/>
    </location>
</feature>
<dbReference type="Gene3D" id="3.40.50.720">
    <property type="entry name" value="NAD(P)-binding Rossmann-like Domain"/>
    <property type="match status" value="1"/>
</dbReference>
<proteinExistence type="predicted"/>
<dbReference type="InterPro" id="IPR003148">
    <property type="entry name" value="RCK_N"/>
</dbReference>
<evidence type="ECO:0000313" key="4">
    <source>
        <dbReference type="Proteomes" id="UP000769766"/>
    </source>
</evidence>
<dbReference type="PANTHER" id="PTHR43833:SF9">
    <property type="entry name" value="POTASSIUM CHANNEL PROTEIN YUGO-RELATED"/>
    <property type="match status" value="1"/>
</dbReference>
<dbReference type="InterPro" id="IPR006037">
    <property type="entry name" value="RCK_C"/>
</dbReference>
<dbReference type="Pfam" id="PF02080">
    <property type="entry name" value="TrkA_C"/>
    <property type="match status" value="1"/>
</dbReference>
<evidence type="ECO:0000259" key="2">
    <source>
        <dbReference type="PROSITE" id="PS51202"/>
    </source>
</evidence>
<dbReference type="PROSITE" id="PS51201">
    <property type="entry name" value="RCK_N"/>
    <property type="match status" value="1"/>
</dbReference>
<dbReference type="Proteomes" id="UP000769766">
    <property type="component" value="Unassembled WGS sequence"/>
</dbReference>
<organism evidence="3 4">
    <name type="scientific">Tectimicrobiota bacterium</name>
    <dbReference type="NCBI Taxonomy" id="2528274"/>
    <lineage>
        <taxon>Bacteria</taxon>
        <taxon>Pseudomonadati</taxon>
        <taxon>Nitrospinota/Tectimicrobiota group</taxon>
        <taxon>Candidatus Tectimicrobiota</taxon>
    </lineage>
</organism>
<name>A0A932CL93_UNCTE</name>
<dbReference type="InterPro" id="IPR036721">
    <property type="entry name" value="RCK_C_sf"/>
</dbReference>
<sequence length="222" mass="24089">MGKIVGRELLARRVSFVVIENSPDVLGGIGSQNILWIQGDATQDSVLEEAGVKHARGLIAVLSSDADNLYLVLSARRMNERLMIVARAGTDGSEQKLLRAGADRVVSPYHIGGMRIAHAMLKPAVVDFLELATQSENLELQMEELTVGKESSLANMMLGDCGIRRDHNAIVVAIKRSNGHMEFNPTADTILRPGDTLIVLAQGEQLKRLEALVGNSNRQSVL</sequence>
<dbReference type="Pfam" id="PF02254">
    <property type="entry name" value="TrkA_N"/>
    <property type="match status" value="1"/>
</dbReference>
<feature type="domain" description="RCK N-terminal" evidence="1">
    <location>
        <begin position="1"/>
        <end position="106"/>
    </location>
</feature>
<dbReference type="SUPFAM" id="SSF51735">
    <property type="entry name" value="NAD(P)-binding Rossmann-fold domains"/>
    <property type="match status" value="1"/>
</dbReference>
<evidence type="ECO:0000313" key="3">
    <source>
        <dbReference type="EMBL" id="MBI2875463.1"/>
    </source>
</evidence>
<gene>
    <name evidence="3" type="ORF">HYY20_01120</name>
</gene>
<dbReference type="InterPro" id="IPR036291">
    <property type="entry name" value="NAD(P)-bd_dom_sf"/>
</dbReference>
<comment type="caution">
    <text evidence="3">The sequence shown here is derived from an EMBL/GenBank/DDBJ whole genome shotgun (WGS) entry which is preliminary data.</text>
</comment>
<dbReference type="EMBL" id="JACPRF010000033">
    <property type="protein sequence ID" value="MBI2875463.1"/>
    <property type="molecule type" value="Genomic_DNA"/>
</dbReference>
<dbReference type="GO" id="GO:0008324">
    <property type="term" value="F:monoatomic cation transmembrane transporter activity"/>
    <property type="evidence" value="ECO:0007669"/>
    <property type="project" value="InterPro"/>
</dbReference>